<dbReference type="InterPro" id="IPR029068">
    <property type="entry name" value="Glyas_Bleomycin-R_OHBP_Dase"/>
</dbReference>
<reference evidence="2 3" key="1">
    <citation type="submission" date="2009-07" db="EMBL/GenBank/DDBJ databases">
        <authorList>
            <person name="Madupu R."/>
            <person name="Sebastian Y."/>
            <person name="Durkin A.S."/>
            <person name="Torralba M."/>
            <person name="Methe B."/>
            <person name="Sutton G.G."/>
            <person name="Strausberg R.L."/>
            <person name="Nelson K.E."/>
        </authorList>
    </citation>
    <scope>NUCLEOTIDE SEQUENCE [LARGE SCALE GENOMIC DNA]</scope>
    <source>
        <strain evidence="2 3">RM3268</strain>
    </source>
</reference>
<dbReference type="Proteomes" id="UP000005709">
    <property type="component" value="Unassembled WGS sequence"/>
</dbReference>
<dbReference type="AlphaFoldDB" id="C8PGW9"/>
<dbReference type="RefSeq" id="WP_005870786.1">
    <property type="nucleotide sequence ID" value="NZ_ACYG01000021.1"/>
</dbReference>
<keyword evidence="3" id="KW-1185">Reference proteome</keyword>
<evidence type="ECO:0000313" key="3">
    <source>
        <dbReference type="Proteomes" id="UP000005709"/>
    </source>
</evidence>
<dbReference type="SUPFAM" id="SSF54593">
    <property type="entry name" value="Glyoxalase/Bleomycin resistance protein/Dihydroxybiphenyl dioxygenase"/>
    <property type="match status" value="1"/>
</dbReference>
<dbReference type="eggNOG" id="COG0346">
    <property type="taxonomic scope" value="Bacteria"/>
</dbReference>
<evidence type="ECO:0000259" key="1">
    <source>
        <dbReference type="PROSITE" id="PS51819"/>
    </source>
</evidence>
<dbReference type="PROSITE" id="PS51819">
    <property type="entry name" value="VOC"/>
    <property type="match status" value="1"/>
</dbReference>
<dbReference type="OrthoDB" id="9812656at2"/>
<dbReference type="InterPro" id="IPR004360">
    <property type="entry name" value="Glyas_Fos-R_dOase_dom"/>
</dbReference>
<dbReference type="STRING" id="824.CGRAC_0572"/>
<dbReference type="InterPro" id="IPR037523">
    <property type="entry name" value="VOC_core"/>
</dbReference>
<accession>C8PGW9</accession>
<name>C8PGW9_9BACT</name>
<dbReference type="InterPro" id="IPR050383">
    <property type="entry name" value="GlyoxalaseI/FosfomycinResist"/>
</dbReference>
<dbReference type="Gene3D" id="3.10.180.10">
    <property type="entry name" value="2,3-Dihydroxybiphenyl 1,2-Dioxygenase, domain 1"/>
    <property type="match status" value="1"/>
</dbReference>
<evidence type="ECO:0000313" key="2">
    <source>
        <dbReference type="EMBL" id="EEV17952.1"/>
    </source>
</evidence>
<dbReference type="PANTHER" id="PTHR21366:SF14">
    <property type="entry name" value="GLYOXALASE DOMAIN-CONTAINING PROTEIN 5"/>
    <property type="match status" value="1"/>
</dbReference>
<protein>
    <submittedName>
        <fullName evidence="2">Glyoxalase family protein</fullName>
    </submittedName>
</protein>
<dbReference type="PANTHER" id="PTHR21366">
    <property type="entry name" value="GLYOXALASE FAMILY PROTEIN"/>
    <property type="match status" value="1"/>
</dbReference>
<dbReference type="Pfam" id="PF00903">
    <property type="entry name" value="Glyoxalase"/>
    <property type="match status" value="1"/>
</dbReference>
<dbReference type="EMBL" id="ACYG01000021">
    <property type="protein sequence ID" value="EEV17952.1"/>
    <property type="molecule type" value="Genomic_DNA"/>
</dbReference>
<organism evidence="2 3">
    <name type="scientific">Campylobacter gracilis RM3268</name>
    <dbReference type="NCBI Taxonomy" id="553220"/>
    <lineage>
        <taxon>Bacteria</taxon>
        <taxon>Pseudomonadati</taxon>
        <taxon>Campylobacterota</taxon>
        <taxon>Epsilonproteobacteria</taxon>
        <taxon>Campylobacterales</taxon>
        <taxon>Campylobacteraceae</taxon>
        <taxon>Campylobacter</taxon>
    </lineage>
</organism>
<gene>
    <name evidence="2" type="ORF">CAMGR0001_1725</name>
</gene>
<comment type="caution">
    <text evidence="2">The sequence shown here is derived from an EMBL/GenBank/DDBJ whole genome shotgun (WGS) entry which is preliminary data.</text>
</comment>
<feature type="domain" description="VOC" evidence="1">
    <location>
        <begin position="5"/>
        <end position="125"/>
    </location>
</feature>
<proteinExistence type="predicted"/>
<sequence>MKIAKIDHFVLVTDDLQKCVEFYERILGLEHVCEGGKHSLRFGSSKINIHTRAGEFAPFAARPGTGSADFCLICEGQSTQQLKTELESKGAQIELGVVPRTGARGAMQSIYLRDPDGNLVELGVYEGSDDSA</sequence>